<dbReference type="AlphaFoldDB" id="A0A4R2SW20"/>
<evidence type="ECO:0000256" key="4">
    <source>
        <dbReference type="ARBA" id="ARBA00022519"/>
    </source>
</evidence>
<dbReference type="Proteomes" id="UP000295763">
    <property type="component" value="Unassembled WGS sequence"/>
</dbReference>
<feature type="transmembrane region" description="Helical" evidence="8">
    <location>
        <begin position="358"/>
        <end position="378"/>
    </location>
</feature>
<dbReference type="Gene3D" id="3.30.70.1440">
    <property type="entry name" value="Multidrug efflux transporter AcrB pore domain"/>
    <property type="match status" value="1"/>
</dbReference>
<feature type="transmembrane region" description="Helical" evidence="8">
    <location>
        <begin position="384"/>
        <end position="408"/>
    </location>
</feature>
<dbReference type="GO" id="GO:0042910">
    <property type="term" value="F:xenobiotic transmembrane transporter activity"/>
    <property type="evidence" value="ECO:0007669"/>
    <property type="project" value="TreeGrafter"/>
</dbReference>
<keyword evidence="4" id="KW-0997">Cell inner membrane</keyword>
<protein>
    <submittedName>
        <fullName evidence="9">Multidrug efflux pump</fullName>
    </submittedName>
</protein>
<dbReference type="InterPro" id="IPR027463">
    <property type="entry name" value="AcrB_DN_DC_subdom"/>
</dbReference>
<dbReference type="Pfam" id="PF00873">
    <property type="entry name" value="ACR_tran"/>
    <property type="match status" value="1"/>
</dbReference>
<feature type="transmembrane region" description="Helical" evidence="8">
    <location>
        <begin position="950"/>
        <end position="971"/>
    </location>
</feature>
<sequence length="1036" mass="111312">MKFTDIFIRRPVMAISISLLIIILGLQAFSKLTVREYPKMTTTVITVSTTYAGADASLIQAFVTSKLEESIAQADNIDFLSSSSAPSSSTITVKMKLNTDPNGALADVLAKVNAVRSELPSGIDDPQITSSTGGSGLMYISLTSDKLSGPQITDYVDRVIKPQLLTVNGIAKVNTFGASTYALRIWLDPEKMASQGLSTSAISAALSNNNVQTAAGNDNGYYVQYKNKVETTTKSVEELGNLVVSSDGAKLVRLRDVADIELNKESDDSRAVANGQEAVVLAIEPASSANPLTVANDIYPVFEQIKKDMPNGMNANILYDRTVAINSSIDSVVSTIIEAVVIVLVVILMFIGSFRSILIPIVTIPISLIGVIFMLQIFDFSINLMTLLALILAIGLVVDDAIVVLENVDRHIKLGETPFRAAIIGTREIAVPVISMTIALIAVYSPMALMGGITGTLFKEFALTLAGAVFISGIVALTLSPMMTSKMLKAHTNPSKLEERVDKTLTKITALYSALLGLIMKNRKSVLIFALGTFITLPFMLNSLSSELTPTEDKGGFLGIGTAPSNANVDYIQNAMKPYEGVLDELPERKFSMVISGAPSTNNSIVITTLNDWKERTRNQNEIMADLNAKAANQSAITMSSFAFPEIDTGEQGPPIVFVITTANGYSDLAQVAGKVLEAAQKSGKFVYTNLNLKFDTAQMRVKIDREKANTYGINMSAISATLGRFLSAATIERVDIDGRAYKIISQLKRKDRLSPESFNGFYLTASDGTSVPLSSLVDVTLESQPMSLAKFNQLNSAQISAVMVPGGAVGDGIEWFQTEGAELLPSGYTYDWRGESRQLVQEGNALATTFALAVVIIFLVLAIQFESWRDPMVIIVSVPLAISGALLTLNAFGFAGKAGATLNIYSQVGLITLVGLITKHGILMCEVAKEEQLHRGLSRVEAIMEAARVRLRPILMTTAAMIAGLVPLLYATGAGAVSRFSMGITIVAGLAVGTLFTLLVLPVIYTFLASEHKPLEEFDENIKPIEDISETIHQS</sequence>
<dbReference type="Gene3D" id="3.30.2090.10">
    <property type="entry name" value="Multidrug efflux transporter AcrB TolC docking domain, DN and DC subdomains"/>
    <property type="match status" value="2"/>
</dbReference>
<keyword evidence="6 8" id="KW-1133">Transmembrane helix</keyword>
<proteinExistence type="predicted"/>
<feature type="transmembrane region" description="Helical" evidence="8">
    <location>
        <begin position="429"/>
        <end position="449"/>
    </location>
</feature>
<reference evidence="9 10" key="1">
    <citation type="submission" date="2019-03" db="EMBL/GenBank/DDBJ databases">
        <title>Genomic Encyclopedia of Type Strains, Phase IV (KMG-IV): sequencing the most valuable type-strain genomes for metagenomic binning, comparative biology and taxonomic classification.</title>
        <authorList>
            <person name="Goeker M."/>
        </authorList>
    </citation>
    <scope>NUCLEOTIDE SEQUENCE [LARGE SCALE GENOMIC DNA]</scope>
    <source>
        <strain evidence="9 10">DSM 28404</strain>
    </source>
</reference>
<dbReference type="FunFam" id="1.20.1640.10:FF:000001">
    <property type="entry name" value="Efflux pump membrane transporter"/>
    <property type="match status" value="1"/>
</dbReference>
<keyword evidence="2" id="KW-0813">Transport</keyword>
<evidence type="ECO:0000313" key="9">
    <source>
        <dbReference type="EMBL" id="TCP94679.1"/>
    </source>
</evidence>
<feature type="transmembrane region" description="Helical" evidence="8">
    <location>
        <begin position="461"/>
        <end position="479"/>
    </location>
</feature>
<gene>
    <name evidence="9" type="ORF">EDC44_11641</name>
</gene>
<feature type="transmembrane region" description="Helical" evidence="8">
    <location>
        <begin position="12"/>
        <end position="30"/>
    </location>
</feature>
<evidence type="ECO:0000313" key="10">
    <source>
        <dbReference type="Proteomes" id="UP000295763"/>
    </source>
</evidence>
<dbReference type="Gene3D" id="1.20.1640.10">
    <property type="entry name" value="Multidrug efflux transporter AcrB transmembrane domain"/>
    <property type="match status" value="2"/>
</dbReference>
<dbReference type="SUPFAM" id="SSF82866">
    <property type="entry name" value="Multidrug efflux transporter AcrB transmembrane domain"/>
    <property type="match status" value="2"/>
</dbReference>
<comment type="caution">
    <text evidence="9">The sequence shown here is derived from an EMBL/GenBank/DDBJ whole genome shotgun (WGS) entry which is preliminary data.</text>
</comment>
<evidence type="ECO:0000256" key="8">
    <source>
        <dbReference type="SAM" id="Phobius"/>
    </source>
</evidence>
<dbReference type="Gene3D" id="3.30.70.1320">
    <property type="entry name" value="Multidrug efflux transporter AcrB pore domain like"/>
    <property type="match status" value="1"/>
</dbReference>
<dbReference type="SUPFAM" id="SSF82714">
    <property type="entry name" value="Multidrug efflux transporter AcrB TolC docking domain, DN and DC subdomains"/>
    <property type="match status" value="2"/>
</dbReference>
<evidence type="ECO:0000256" key="1">
    <source>
        <dbReference type="ARBA" id="ARBA00004429"/>
    </source>
</evidence>
<name>A0A4R2SW20_9PAST</name>
<feature type="transmembrane region" description="Helical" evidence="8">
    <location>
        <begin position="846"/>
        <end position="866"/>
    </location>
</feature>
<dbReference type="SUPFAM" id="SSF82693">
    <property type="entry name" value="Multidrug efflux transporter AcrB pore domain, PN1, PN2, PC1 and PC2 subdomains"/>
    <property type="match status" value="3"/>
</dbReference>
<accession>A0A4R2SW20</accession>
<feature type="transmembrane region" description="Helical" evidence="8">
    <location>
        <begin position="526"/>
        <end position="544"/>
    </location>
</feature>
<keyword evidence="5 8" id="KW-0812">Transmembrane</keyword>
<keyword evidence="10" id="KW-1185">Reference proteome</keyword>
<keyword evidence="3" id="KW-1003">Cell membrane</keyword>
<keyword evidence="7 8" id="KW-0472">Membrane</keyword>
<feature type="transmembrane region" description="Helical" evidence="8">
    <location>
        <begin position="332"/>
        <end position="351"/>
    </location>
</feature>
<dbReference type="InterPro" id="IPR001036">
    <property type="entry name" value="Acrflvin-R"/>
</dbReference>
<evidence type="ECO:0000256" key="5">
    <source>
        <dbReference type="ARBA" id="ARBA00022692"/>
    </source>
</evidence>
<feature type="transmembrane region" description="Helical" evidence="8">
    <location>
        <begin position="873"/>
        <end position="893"/>
    </location>
</feature>
<dbReference type="PRINTS" id="PR00702">
    <property type="entry name" value="ACRIFLAVINRP"/>
</dbReference>
<evidence type="ECO:0000256" key="3">
    <source>
        <dbReference type="ARBA" id="ARBA00022475"/>
    </source>
</evidence>
<dbReference type="PANTHER" id="PTHR32063">
    <property type="match status" value="1"/>
</dbReference>
<evidence type="ECO:0000256" key="6">
    <source>
        <dbReference type="ARBA" id="ARBA00022989"/>
    </source>
</evidence>
<dbReference type="Gene3D" id="3.30.70.1430">
    <property type="entry name" value="Multidrug efflux transporter AcrB pore domain"/>
    <property type="match status" value="2"/>
</dbReference>
<dbReference type="RefSeq" id="WP_131977331.1">
    <property type="nucleotide sequence ID" value="NZ_SLYB01000016.1"/>
</dbReference>
<dbReference type="EMBL" id="SLYB01000016">
    <property type="protein sequence ID" value="TCP94679.1"/>
    <property type="molecule type" value="Genomic_DNA"/>
</dbReference>
<dbReference type="OrthoDB" id="9758297at2"/>
<organism evidence="9 10">
    <name type="scientific">Cricetibacter osteomyelitidis</name>
    <dbReference type="NCBI Taxonomy" id="1521931"/>
    <lineage>
        <taxon>Bacteria</taxon>
        <taxon>Pseudomonadati</taxon>
        <taxon>Pseudomonadota</taxon>
        <taxon>Gammaproteobacteria</taxon>
        <taxon>Pasteurellales</taxon>
        <taxon>Pasteurellaceae</taxon>
        <taxon>Cricetibacter</taxon>
    </lineage>
</organism>
<evidence type="ECO:0000256" key="2">
    <source>
        <dbReference type="ARBA" id="ARBA00022448"/>
    </source>
</evidence>
<comment type="subcellular location">
    <subcellularLocation>
        <location evidence="1">Cell inner membrane</location>
        <topology evidence="1">Multi-pass membrane protein</topology>
    </subcellularLocation>
</comment>
<dbReference type="PANTHER" id="PTHR32063:SF28">
    <property type="entry name" value="BLR2861 PROTEIN"/>
    <property type="match status" value="1"/>
</dbReference>
<feature type="transmembrane region" description="Helical" evidence="8">
    <location>
        <begin position="983"/>
        <end position="1009"/>
    </location>
</feature>
<feature type="transmembrane region" description="Helical" evidence="8">
    <location>
        <begin position="905"/>
        <end position="929"/>
    </location>
</feature>
<dbReference type="GO" id="GO:0005886">
    <property type="term" value="C:plasma membrane"/>
    <property type="evidence" value="ECO:0007669"/>
    <property type="project" value="UniProtKB-SubCell"/>
</dbReference>
<evidence type="ECO:0000256" key="7">
    <source>
        <dbReference type="ARBA" id="ARBA00023136"/>
    </source>
</evidence>